<gene>
    <name evidence="2" type="ORF">BD626DRAFT_574663</name>
</gene>
<proteinExistence type="predicted"/>
<dbReference type="OrthoDB" id="2963589at2759"/>
<sequence length="962" mass="109367">MVFFLLHPKPAVIPRAQTLEIEEDEFWLTLGGTLQDLDCSQRTERWLAPDLRSPTRGPAWLGPGRSWTPYTSVEAPPSHHADAPLFEPLTRERLIQDGSEFYLDPDLALELQRAATTFTTIAETLRATAPEACFLRDSHPIRPRPCDPSSFFVAEPSEADVLQRVTSARDAAMDQVAFVAWWTLCLPGWERHLDREQISAIRVCSFLHRKKKGCLVDLLFDYSQVNFELWINHGVPVYYLWNKALNVDPRFFRANPAFLGDYFDARGDGDWDQAFLNDRFNEWFLEQCKEQDLADITDFDNFFQSREVRSAVIDTPVRTYDASHTYALQAFQGWRPYILRDEIQINRLLANYEIIDHGGMFGCRITILRWAPRRKYMGSPDDEGYTADDGRWELEPRFQSSVYDKASGWISNDVHITRELLKLAYAPAPGRTYSPSGALSENSLTTMAERRKFEESIVEDYVRGWRSIPTFQIPDPLDPRWGEGTEEPSGGQQTGTSPERTSPLSLLERMGIPPIAEQTTDEDGALGAPHSNLTLAERLSSPPREQWRARRRHERHSFTGRSTPSDAGTIPRTPDLPVFAVDLALRGRERHRGTERRSQSPLGVTRAADPRNKSLTPYHRGHREFQPLFANLQQHLKILGRAILDSSVHPLAPLRRIAPYWDRDFLERGLVALPEPLDQLRVFLLPRLFPELDSPVKVLNRMLEGGMRVIFLTPRDPIPRLSIDEKAQSPSENSFAAVLTGKGGAELYRAWLALLQGLWERTHLIAYLTEGGVIAYVVRRFAPPGLLIKRVGCGVSLQNRALTRNTDTAPDGNIVVKDVMSEEERQLLGGMVAGATGESQPRWILPPQSIFDGDECDCWNLGSGEWGQLEEDYLDDILEQWANGKGVAKTRSEWVSHARQRRRRLVKQDVLLVRDSINFPDRTRARGWMELLQPMYDGLPLNIRAVSGLHSSADPATVVRFK</sequence>
<feature type="region of interest" description="Disordered" evidence="1">
    <location>
        <begin position="518"/>
        <end position="574"/>
    </location>
</feature>
<dbReference type="EMBL" id="VDMD01000049">
    <property type="protein sequence ID" value="TRM57353.1"/>
    <property type="molecule type" value="Genomic_DNA"/>
</dbReference>
<evidence type="ECO:0000256" key="1">
    <source>
        <dbReference type="SAM" id="MobiDB-lite"/>
    </source>
</evidence>
<accession>A0A550BXV5</accession>
<dbReference type="Proteomes" id="UP000320762">
    <property type="component" value="Unassembled WGS sequence"/>
</dbReference>
<feature type="compositionally biased region" description="Polar residues" evidence="1">
    <location>
        <begin position="490"/>
        <end position="502"/>
    </location>
</feature>
<keyword evidence="3" id="KW-1185">Reference proteome</keyword>
<reference evidence="2 3" key="1">
    <citation type="journal article" date="2019" name="New Phytol.">
        <title>Comparative genomics reveals unique wood-decay strategies and fruiting body development in the Schizophyllaceae.</title>
        <authorList>
            <person name="Almasi E."/>
            <person name="Sahu N."/>
            <person name="Krizsan K."/>
            <person name="Balint B."/>
            <person name="Kovacs G.M."/>
            <person name="Kiss B."/>
            <person name="Cseklye J."/>
            <person name="Drula E."/>
            <person name="Henrissat B."/>
            <person name="Nagy I."/>
            <person name="Chovatia M."/>
            <person name="Adam C."/>
            <person name="LaButti K."/>
            <person name="Lipzen A."/>
            <person name="Riley R."/>
            <person name="Grigoriev I.V."/>
            <person name="Nagy L.G."/>
        </authorList>
    </citation>
    <scope>NUCLEOTIDE SEQUENCE [LARGE SCALE GENOMIC DNA]</scope>
    <source>
        <strain evidence="2 3">NL-1724</strain>
    </source>
</reference>
<evidence type="ECO:0000313" key="3">
    <source>
        <dbReference type="Proteomes" id="UP000320762"/>
    </source>
</evidence>
<organism evidence="2 3">
    <name type="scientific">Schizophyllum amplum</name>
    <dbReference type="NCBI Taxonomy" id="97359"/>
    <lineage>
        <taxon>Eukaryota</taxon>
        <taxon>Fungi</taxon>
        <taxon>Dikarya</taxon>
        <taxon>Basidiomycota</taxon>
        <taxon>Agaricomycotina</taxon>
        <taxon>Agaricomycetes</taxon>
        <taxon>Agaricomycetidae</taxon>
        <taxon>Agaricales</taxon>
        <taxon>Schizophyllaceae</taxon>
        <taxon>Schizophyllum</taxon>
    </lineage>
</organism>
<comment type="caution">
    <text evidence="2">The sequence shown here is derived from an EMBL/GenBank/DDBJ whole genome shotgun (WGS) entry which is preliminary data.</text>
</comment>
<evidence type="ECO:0000313" key="2">
    <source>
        <dbReference type="EMBL" id="TRM57353.1"/>
    </source>
</evidence>
<dbReference type="AlphaFoldDB" id="A0A550BXV5"/>
<dbReference type="STRING" id="97359.A0A550BXV5"/>
<protein>
    <submittedName>
        <fullName evidence="2">Uncharacterized protein</fullName>
    </submittedName>
</protein>
<feature type="region of interest" description="Disordered" evidence="1">
    <location>
        <begin position="473"/>
        <end position="502"/>
    </location>
</feature>
<name>A0A550BXV5_9AGAR</name>
<feature type="region of interest" description="Disordered" evidence="1">
    <location>
        <begin position="587"/>
        <end position="616"/>
    </location>
</feature>